<dbReference type="Gene3D" id="3.40.50.150">
    <property type="entry name" value="Vaccinia Virus protein VP39"/>
    <property type="match status" value="1"/>
</dbReference>
<name>A0A9N8DRR4_9STRA</name>
<evidence type="ECO:0000313" key="2">
    <source>
        <dbReference type="Proteomes" id="UP001153069"/>
    </source>
</evidence>
<dbReference type="EMBL" id="CAICTM010000322">
    <property type="protein sequence ID" value="CAB9507858.1"/>
    <property type="molecule type" value="Genomic_DNA"/>
</dbReference>
<dbReference type="SUPFAM" id="SSF53335">
    <property type="entry name" value="S-adenosyl-L-methionine-dependent methyltransferases"/>
    <property type="match status" value="1"/>
</dbReference>
<protein>
    <submittedName>
        <fullName evidence="1">Methyltransferase</fullName>
    </submittedName>
</protein>
<proteinExistence type="predicted"/>
<keyword evidence="1" id="KW-0808">Transferase</keyword>
<dbReference type="GO" id="GO:0008168">
    <property type="term" value="F:methyltransferase activity"/>
    <property type="evidence" value="ECO:0007669"/>
    <property type="project" value="UniProtKB-KW"/>
</dbReference>
<reference evidence="1" key="1">
    <citation type="submission" date="2020-06" db="EMBL/GenBank/DDBJ databases">
        <authorList>
            <consortium name="Plant Systems Biology data submission"/>
        </authorList>
    </citation>
    <scope>NUCLEOTIDE SEQUENCE</scope>
    <source>
        <strain evidence="1">D6</strain>
    </source>
</reference>
<organism evidence="1 2">
    <name type="scientific">Seminavis robusta</name>
    <dbReference type="NCBI Taxonomy" id="568900"/>
    <lineage>
        <taxon>Eukaryota</taxon>
        <taxon>Sar</taxon>
        <taxon>Stramenopiles</taxon>
        <taxon>Ochrophyta</taxon>
        <taxon>Bacillariophyta</taxon>
        <taxon>Bacillariophyceae</taxon>
        <taxon>Bacillariophycidae</taxon>
        <taxon>Naviculales</taxon>
        <taxon>Naviculaceae</taxon>
        <taxon>Seminavis</taxon>
    </lineage>
</organism>
<evidence type="ECO:0000313" key="1">
    <source>
        <dbReference type="EMBL" id="CAB9507858.1"/>
    </source>
</evidence>
<keyword evidence="2" id="KW-1185">Reference proteome</keyword>
<dbReference type="CDD" id="cd02440">
    <property type="entry name" value="AdoMet_MTases"/>
    <property type="match status" value="1"/>
</dbReference>
<dbReference type="OrthoDB" id="445007at2759"/>
<comment type="caution">
    <text evidence="1">The sequence shown here is derived from an EMBL/GenBank/DDBJ whole genome shotgun (WGS) entry which is preliminary data.</text>
</comment>
<gene>
    <name evidence="1" type="ORF">SEMRO_323_G117270.1</name>
</gene>
<keyword evidence="1" id="KW-0489">Methyltransferase</keyword>
<sequence length="273" mass="31156">MTSKSHYEAHTAASYESAFFYEEGAYTENLAKLVMDGLCLKEGSKPRTLLDIGGGTGNFTRMLTNQSEGIRAIVVDPFLPESSTKEGSDDVQYVKASAEEFTKDNFEASQEWWRNGYSQVLLKEVVHHFAHTDRKEIFRGMLNGLVTDNISEQPNIPSLLIITRPQRDIDYPLWNDARDVWAKNQPHVDDIMNDLTAAGFRKVQYKVEPYPCEISLARWQSMVKQRFWSTFANFSDAELDAACKLIAEAEAKRVDSKGIIQFEDRLLFIEAHR</sequence>
<dbReference type="AlphaFoldDB" id="A0A9N8DRR4"/>
<dbReference type="InterPro" id="IPR029063">
    <property type="entry name" value="SAM-dependent_MTases_sf"/>
</dbReference>
<dbReference type="GO" id="GO:0032259">
    <property type="term" value="P:methylation"/>
    <property type="evidence" value="ECO:0007669"/>
    <property type="project" value="UniProtKB-KW"/>
</dbReference>
<dbReference type="Proteomes" id="UP001153069">
    <property type="component" value="Unassembled WGS sequence"/>
</dbReference>
<accession>A0A9N8DRR4</accession>